<dbReference type="InterPro" id="IPR005556">
    <property type="entry name" value="SUN"/>
</dbReference>
<evidence type="ECO:0000313" key="4">
    <source>
        <dbReference type="Proteomes" id="UP000191024"/>
    </source>
</evidence>
<evidence type="ECO:0000256" key="1">
    <source>
        <dbReference type="ARBA" id="ARBA00010579"/>
    </source>
</evidence>
<evidence type="ECO:0000313" key="3">
    <source>
        <dbReference type="EMBL" id="SCU84997.1"/>
    </source>
</evidence>
<comment type="similarity">
    <text evidence="1">Belongs to the SUN family.</text>
</comment>
<accession>A0A1G4J5K3</accession>
<dbReference type="Pfam" id="PF03856">
    <property type="entry name" value="SUN"/>
    <property type="match status" value="1"/>
</dbReference>
<reference evidence="4" key="1">
    <citation type="submission" date="2016-03" db="EMBL/GenBank/DDBJ databases">
        <authorList>
            <person name="Devillers H."/>
        </authorList>
    </citation>
    <scope>NUCLEOTIDE SEQUENCE [LARGE SCALE GENOMIC DNA]</scope>
</reference>
<dbReference type="PANTHER" id="PTHR31654:SF0">
    <property type="entry name" value="SECRETED BETA-GLUCOSIDASE ADG3-RELATED"/>
    <property type="match status" value="1"/>
</dbReference>
<protein>
    <submittedName>
        <fullName evidence="3">LAMI_0C09736g1_1</fullName>
    </submittedName>
</protein>
<proteinExistence type="inferred from homology"/>
<dbReference type="AlphaFoldDB" id="A0A1G4J5K3"/>
<dbReference type="Proteomes" id="UP000191024">
    <property type="component" value="Chromosome C"/>
</dbReference>
<feature type="chain" id="PRO_5009235879" evidence="2">
    <location>
        <begin position="21"/>
        <end position="352"/>
    </location>
</feature>
<sequence length="352" mass="37085">MLTQTLAPVVALSLAGSAYGAAFDSYDHLHARDFAEQQGKQVHGTRVAHLFRRSGTCQFPDYEGMVAVQSGGQNGGWALSSDQQCSYGSWCPYACQPGQLMAQWDSSSTSYSYPQSQYGGLYCDENGNLQKSRSDQDYCTDGTGTVRATNNANSGVSFCQTVLPGNEEMLIPTSVDSGSSQSLAVPGPDYWAGTAAHYYVNAPGVSTSDACQWGSSANAQGNWAPYVAGMNTDSSQNTFVKIGWNPVYLESSSPFRNQMPDFGIKVTCDDESSCTGLPCGIDPSSQSVNEVSGDGSAGDGGAQFCVVTVKNGAKASIEVFDSDGNSKSKRDVAHHGHAAVAVETVYKTVTAA</sequence>
<dbReference type="STRING" id="1230905.A0A1G4J5K3"/>
<keyword evidence="4" id="KW-1185">Reference proteome</keyword>
<organism evidence="3 4">
    <name type="scientific">Lachancea mirantina</name>
    <dbReference type="NCBI Taxonomy" id="1230905"/>
    <lineage>
        <taxon>Eukaryota</taxon>
        <taxon>Fungi</taxon>
        <taxon>Dikarya</taxon>
        <taxon>Ascomycota</taxon>
        <taxon>Saccharomycotina</taxon>
        <taxon>Saccharomycetes</taxon>
        <taxon>Saccharomycetales</taxon>
        <taxon>Saccharomycetaceae</taxon>
        <taxon>Lachancea</taxon>
    </lineage>
</organism>
<gene>
    <name evidence="3" type="ORF">LAMI_0C09736G</name>
</gene>
<name>A0A1G4J5K3_9SACH</name>
<dbReference type="EMBL" id="LT598466">
    <property type="protein sequence ID" value="SCU84997.1"/>
    <property type="molecule type" value="Genomic_DNA"/>
</dbReference>
<dbReference type="PANTHER" id="PTHR31654">
    <property type="entry name" value="SECRETED BETA-GLUCOSIDASE ADG3-RELATED"/>
    <property type="match status" value="1"/>
</dbReference>
<evidence type="ECO:0000256" key="2">
    <source>
        <dbReference type="SAM" id="SignalP"/>
    </source>
</evidence>
<feature type="signal peptide" evidence="2">
    <location>
        <begin position="1"/>
        <end position="20"/>
    </location>
</feature>
<keyword evidence="2" id="KW-0732">Signal</keyword>
<dbReference type="InterPro" id="IPR053088">
    <property type="entry name" value="Beta-glucosidase/SUN-like"/>
</dbReference>
<dbReference type="OrthoDB" id="5554151at2759"/>